<dbReference type="Pfam" id="PF10369">
    <property type="entry name" value="ALS_ss_C"/>
    <property type="match status" value="1"/>
</dbReference>
<accession>A0A1F6GD75</accession>
<dbReference type="Pfam" id="PF22629">
    <property type="entry name" value="ACT_AHAS_ss"/>
    <property type="match status" value="1"/>
</dbReference>
<dbReference type="GO" id="GO:0005829">
    <property type="term" value="C:cytosol"/>
    <property type="evidence" value="ECO:0007669"/>
    <property type="project" value="TreeGrafter"/>
</dbReference>
<dbReference type="GO" id="GO:1990610">
    <property type="term" value="F:acetolactate synthase regulator activity"/>
    <property type="evidence" value="ECO:0007669"/>
    <property type="project" value="UniProtKB-UniRule"/>
</dbReference>
<dbReference type="Proteomes" id="UP000178449">
    <property type="component" value="Unassembled WGS sequence"/>
</dbReference>
<comment type="caution">
    <text evidence="10">The sequence shown here is derived from an EMBL/GenBank/DDBJ whole genome shotgun (WGS) entry which is preliminary data.</text>
</comment>
<dbReference type="InterPro" id="IPR039557">
    <property type="entry name" value="AHAS_ACT"/>
</dbReference>
<dbReference type="UniPathway" id="UPA00047">
    <property type="reaction ID" value="UER00055"/>
</dbReference>
<dbReference type="GO" id="GO:0009099">
    <property type="term" value="P:L-valine biosynthetic process"/>
    <property type="evidence" value="ECO:0007669"/>
    <property type="project" value="UniProtKB-UniRule"/>
</dbReference>
<comment type="pathway">
    <text evidence="2 8">Amino-acid biosynthesis; L-valine biosynthesis; L-valine from pyruvate: step 1/4.</text>
</comment>
<reference evidence="10 11" key="1">
    <citation type="journal article" date="2016" name="Nat. Commun.">
        <title>Thousands of microbial genomes shed light on interconnected biogeochemical processes in an aquifer system.</title>
        <authorList>
            <person name="Anantharaman K."/>
            <person name="Brown C.T."/>
            <person name="Hug L.A."/>
            <person name="Sharon I."/>
            <person name="Castelle C.J."/>
            <person name="Probst A.J."/>
            <person name="Thomas B.C."/>
            <person name="Singh A."/>
            <person name="Wilkins M.J."/>
            <person name="Karaoz U."/>
            <person name="Brodie E.L."/>
            <person name="Williams K.H."/>
            <person name="Hubbard S.S."/>
            <person name="Banfield J.F."/>
        </authorList>
    </citation>
    <scope>NUCLEOTIDE SEQUENCE [LARGE SCALE GENOMIC DNA]</scope>
</reference>
<dbReference type="InterPro" id="IPR045865">
    <property type="entry name" value="ACT-like_dom_sf"/>
</dbReference>
<comment type="pathway">
    <text evidence="1 8">Amino-acid biosynthesis; L-isoleucine biosynthesis; L-isoleucine from 2-oxobutanoate: step 1/4.</text>
</comment>
<name>A0A1F6GD75_9PROT</name>
<dbReference type="InterPro" id="IPR002912">
    <property type="entry name" value="ACT_dom"/>
</dbReference>
<comment type="similarity">
    <text evidence="3 8">Belongs to the acetolactate synthase small subunit family.</text>
</comment>
<evidence type="ECO:0000256" key="7">
    <source>
        <dbReference type="ARBA" id="ARBA00048670"/>
    </source>
</evidence>
<dbReference type="STRING" id="1817772.A2527_12190"/>
<evidence type="ECO:0000256" key="2">
    <source>
        <dbReference type="ARBA" id="ARBA00005025"/>
    </source>
</evidence>
<dbReference type="EMBL" id="MFNE01000019">
    <property type="protein sequence ID" value="OGG96073.1"/>
    <property type="molecule type" value="Genomic_DNA"/>
</dbReference>
<comment type="subunit">
    <text evidence="4 8">Dimer of large and small chains.</text>
</comment>
<proteinExistence type="inferred from homology"/>
<dbReference type="InterPro" id="IPR054480">
    <property type="entry name" value="AHAS_small-like_ACT"/>
</dbReference>
<dbReference type="GO" id="GO:0009097">
    <property type="term" value="P:isoleucine biosynthetic process"/>
    <property type="evidence" value="ECO:0007669"/>
    <property type="project" value="UniProtKB-UniRule"/>
</dbReference>
<gene>
    <name evidence="10" type="ORF">A2527_12190</name>
</gene>
<protein>
    <recommendedName>
        <fullName evidence="8">Acetolactate synthase small subunit</fullName>
        <shortName evidence="8">AHAS</shortName>
        <shortName evidence="8">ALS</shortName>
        <ecNumber evidence="8">2.2.1.6</ecNumber>
    </recommendedName>
    <alternativeName>
        <fullName evidence="8">Acetohydroxy-acid synthase small subunit</fullName>
    </alternativeName>
</protein>
<dbReference type="SUPFAM" id="SSF55021">
    <property type="entry name" value="ACT-like"/>
    <property type="match status" value="2"/>
</dbReference>
<dbReference type="Gene3D" id="3.30.70.1150">
    <property type="entry name" value="ACT-like. Chain A, domain 2"/>
    <property type="match status" value="1"/>
</dbReference>
<evidence type="ECO:0000256" key="3">
    <source>
        <dbReference type="ARBA" id="ARBA00006341"/>
    </source>
</evidence>
<dbReference type="InterPro" id="IPR004789">
    <property type="entry name" value="Acetalactate_synth_ssu"/>
</dbReference>
<dbReference type="PANTHER" id="PTHR30239:SF0">
    <property type="entry name" value="ACETOLACTATE SYNTHASE SMALL SUBUNIT 1, CHLOROPLASTIC"/>
    <property type="match status" value="1"/>
</dbReference>
<keyword evidence="5 8" id="KW-0028">Amino-acid biosynthesis</keyword>
<dbReference type="NCBIfam" id="TIGR00119">
    <property type="entry name" value="acolac_sm"/>
    <property type="match status" value="1"/>
</dbReference>
<dbReference type="CDD" id="cd04878">
    <property type="entry name" value="ACT_AHAS"/>
    <property type="match status" value="1"/>
</dbReference>
<evidence type="ECO:0000313" key="10">
    <source>
        <dbReference type="EMBL" id="OGG96073.1"/>
    </source>
</evidence>
<evidence type="ECO:0000256" key="5">
    <source>
        <dbReference type="ARBA" id="ARBA00022605"/>
    </source>
</evidence>
<evidence type="ECO:0000259" key="9">
    <source>
        <dbReference type="PROSITE" id="PS51671"/>
    </source>
</evidence>
<sequence>MKHLISIQVKDRFGTLARVVELFSSRGYNLDSVCTGEGEEKGTHRIIIATRGDDKKIKQILKLLKNIVYVFKVTLLDPSQTISAELMLVRLRCGADQRMKVLELIKTFEGEVIEMDGKTVSFRVMGSASKLNGATEVFREFEILELARTGEAAIHK</sequence>
<organism evidence="10 11">
    <name type="scientific">Candidatus Lambdaproteobacteria bacterium RIFOXYD2_FULL_50_16</name>
    <dbReference type="NCBI Taxonomy" id="1817772"/>
    <lineage>
        <taxon>Bacteria</taxon>
        <taxon>Pseudomonadati</taxon>
        <taxon>Pseudomonadota</taxon>
        <taxon>Candidatus Lambdaproteobacteria</taxon>
    </lineage>
</organism>
<dbReference type="Gene3D" id="3.30.70.260">
    <property type="match status" value="1"/>
</dbReference>
<dbReference type="PANTHER" id="PTHR30239">
    <property type="entry name" value="ACETOLACTATE SYNTHASE SMALL SUBUNIT"/>
    <property type="match status" value="1"/>
</dbReference>
<dbReference type="PROSITE" id="PS51671">
    <property type="entry name" value="ACT"/>
    <property type="match status" value="1"/>
</dbReference>
<keyword evidence="8" id="KW-0808">Transferase</keyword>
<keyword evidence="6 8" id="KW-0100">Branched-chain amino acid biosynthesis</keyword>
<dbReference type="UniPathway" id="UPA00049">
    <property type="reaction ID" value="UER00059"/>
</dbReference>
<dbReference type="InterPro" id="IPR019455">
    <property type="entry name" value="Acetolactate_synth_ssu_C"/>
</dbReference>
<dbReference type="EC" id="2.2.1.6" evidence="8"/>
<feature type="domain" description="ACT" evidence="9">
    <location>
        <begin position="4"/>
        <end position="78"/>
    </location>
</feature>
<dbReference type="NCBIfam" id="NF008864">
    <property type="entry name" value="PRK11895.1"/>
    <property type="match status" value="1"/>
</dbReference>
<evidence type="ECO:0000256" key="6">
    <source>
        <dbReference type="ARBA" id="ARBA00023304"/>
    </source>
</evidence>
<comment type="catalytic activity">
    <reaction evidence="7 8">
        <text>2 pyruvate + H(+) = (2S)-2-acetolactate + CO2</text>
        <dbReference type="Rhea" id="RHEA:25249"/>
        <dbReference type="ChEBI" id="CHEBI:15361"/>
        <dbReference type="ChEBI" id="CHEBI:15378"/>
        <dbReference type="ChEBI" id="CHEBI:16526"/>
        <dbReference type="ChEBI" id="CHEBI:58476"/>
        <dbReference type="EC" id="2.2.1.6"/>
    </reaction>
</comment>
<evidence type="ECO:0000313" key="11">
    <source>
        <dbReference type="Proteomes" id="UP000178449"/>
    </source>
</evidence>
<dbReference type="InterPro" id="IPR027271">
    <property type="entry name" value="Acetolactate_synth/TF_NikR_C"/>
</dbReference>
<dbReference type="GO" id="GO:0003984">
    <property type="term" value="F:acetolactate synthase activity"/>
    <property type="evidence" value="ECO:0007669"/>
    <property type="project" value="UniProtKB-UniRule"/>
</dbReference>
<evidence type="ECO:0000256" key="1">
    <source>
        <dbReference type="ARBA" id="ARBA00004974"/>
    </source>
</evidence>
<dbReference type="AlphaFoldDB" id="A0A1F6GD75"/>
<comment type="function">
    <text evidence="8">Catalyzes the conversion of 2 pyruvate molecules into acetolactate in the first common step of the biosynthetic pathway of the branched-amino acids such as leucine, isoleucine, and valine.</text>
</comment>
<evidence type="ECO:0000256" key="4">
    <source>
        <dbReference type="ARBA" id="ARBA00011744"/>
    </source>
</evidence>
<evidence type="ECO:0000256" key="8">
    <source>
        <dbReference type="RuleBase" id="RU368092"/>
    </source>
</evidence>